<dbReference type="NCBIfam" id="TIGR02937">
    <property type="entry name" value="sigma70-ECF"/>
    <property type="match status" value="1"/>
</dbReference>
<dbReference type="SUPFAM" id="SSF46894">
    <property type="entry name" value="C-terminal effector domain of the bipartite response regulators"/>
    <property type="match status" value="1"/>
</dbReference>
<feature type="domain" description="RNA polymerase sigma-70" evidence="8">
    <location>
        <begin position="52"/>
        <end position="65"/>
    </location>
</feature>
<dbReference type="OrthoDB" id="9783788at2"/>
<proteinExistence type="inferred from homology"/>
<dbReference type="PIRSF" id="PIRSF002939">
    <property type="entry name" value="RNA_polymerase_sigma-H_factor"/>
    <property type="match status" value="1"/>
</dbReference>
<dbReference type="PROSITE" id="PS00715">
    <property type="entry name" value="SIGMA70_1"/>
    <property type="match status" value="1"/>
</dbReference>
<comment type="similarity">
    <text evidence="1">Belongs to the sigma-70 factor family.</text>
</comment>
<dbReference type="Pfam" id="PF04542">
    <property type="entry name" value="Sigma70_r2"/>
    <property type="match status" value="1"/>
</dbReference>
<dbReference type="Gene3D" id="1.20.120.1810">
    <property type="match status" value="1"/>
</dbReference>
<dbReference type="GO" id="GO:0003677">
    <property type="term" value="F:DNA binding"/>
    <property type="evidence" value="ECO:0007669"/>
    <property type="project" value="UniProtKB-KW"/>
</dbReference>
<dbReference type="PANTHER" id="PTHR30385:SF1">
    <property type="entry name" value="RNA POLYMERASE SIGMA-H FACTOR"/>
    <property type="match status" value="1"/>
</dbReference>
<dbReference type="RefSeq" id="WP_083330353.1">
    <property type="nucleotide sequence ID" value="NZ_FNHZ01000008.1"/>
</dbReference>
<name>A0A1G9ZKI3_9FIRM</name>
<evidence type="ECO:0000256" key="6">
    <source>
        <dbReference type="ARBA" id="ARBA00023163"/>
    </source>
</evidence>
<keyword evidence="4" id="KW-0731">Sigma factor</keyword>
<dbReference type="GO" id="GO:0006352">
    <property type="term" value="P:DNA-templated transcription initiation"/>
    <property type="evidence" value="ECO:0007669"/>
    <property type="project" value="InterPro"/>
</dbReference>
<dbReference type="InterPro" id="IPR016371">
    <property type="entry name" value="RNA_pol_sigma-H_factor"/>
</dbReference>
<keyword evidence="5" id="KW-0238">DNA-binding</keyword>
<dbReference type="Proteomes" id="UP000187651">
    <property type="component" value="Unassembled WGS sequence"/>
</dbReference>
<dbReference type="EMBL" id="FNHZ01000008">
    <property type="protein sequence ID" value="SDN21617.1"/>
    <property type="molecule type" value="Genomic_DNA"/>
</dbReference>
<dbReference type="InterPro" id="IPR016032">
    <property type="entry name" value="Sig_transdc_resp-reg_C-effctor"/>
</dbReference>
<evidence type="ECO:0000256" key="2">
    <source>
        <dbReference type="ARBA" id="ARBA00021245"/>
    </source>
</evidence>
<accession>A0A1G9ZKI3</accession>
<dbReference type="InterPro" id="IPR014284">
    <property type="entry name" value="RNA_pol_sigma-70_dom"/>
</dbReference>
<evidence type="ECO:0000313" key="9">
    <source>
        <dbReference type="EMBL" id="SDN21617.1"/>
    </source>
</evidence>
<sequence length="201" mass="22800">MDKLSAMTDEDLVRDYKENENQAAANLLYERYKDTVKYKAKTMFIAGGDKEDLIQEGMIGLFNAVRDYDVERSVKFTTFANICIERQIQNAIKASNRQKNLPLNGYISLDQPLGQGDDEELTIGDNLAADDFYNPEYAYLSKEEISTINADAKTKLSTFEREVFALSKKGQNYQQIAKALKKTPKSIDNALTRIKKKLSAK</sequence>
<dbReference type="Gene3D" id="1.10.10.10">
    <property type="entry name" value="Winged helix-like DNA-binding domain superfamily/Winged helix DNA-binding domain"/>
    <property type="match status" value="1"/>
</dbReference>
<evidence type="ECO:0000256" key="7">
    <source>
        <dbReference type="ARBA" id="ARBA00024701"/>
    </source>
</evidence>
<keyword evidence="3" id="KW-0805">Transcription regulation</keyword>
<reference evidence="10" key="1">
    <citation type="submission" date="2016-10" db="EMBL/GenBank/DDBJ databases">
        <authorList>
            <person name="Varghese N."/>
            <person name="Submissions S."/>
        </authorList>
    </citation>
    <scope>NUCLEOTIDE SEQUENCE [LARGE SCALE GENOMIC DNA]</scope>
    <source>
        <strain evidence="10">M83</strain>
    </source>
</reference>
<evidence type="ECO:0000256" key="1">
    <source>
        <dbReference type="ARBA" id="ARBA00007788"/>
    </source>
</evidence>
<evidence type="ECO:0000259" key="8">
    <source>
        <dbReference type="PROSITE" id="PS00715"/>
    </source>
</evidence>
<gene>
    <name evidence="9" type="ORF">SAMN05216544_2178</name>
</gene>
<comment type="function">
    <text evidence="7">Sigma factors are initiation factors that promote the attachment of RNA polymerase to specific initiation sites and are then released. Sigma-S contributes to the protection against external stress, thus playing a role in cellular fitness and survival.</text>
</comment>
<evidence type="ECO:0000256" key="3">
    <source>
        <dbReference type="ARBA" id="ARBA00023015"/>
    </source>
</evidence>
<organism evidence="9 10">
    <name type="scientific">Lachnospira pectinoschiza</name>
    <dbReference type="NCBI Taxonomy" id="28052"/>
    <lineage>
        <taxon>Bacteria</taxon>
        <taxon>Bacillati</taxon>
        <taxon>Bacillota</taxon>
        <taxon>Clostridia</taxon>
        <taxon>Lachnospirales</taxon>
        <taxon>Lachnospiraceae</taxon>
        <taxon>Lachnospira</taxon>
    </lineage>
</organism>
<dbReference type="InterPro" id="IPR036388">
    <property type="entry name" value="WH-like_DNA-bd_sf"/>
</dbReference>
<dbReference type="InterPro" id="IPR007627">
    <property type="entry name" value="RNA_pol_sigma70_r2"/>
</dbReference>
<keyword evidence="10" id="KW-1185">Reference proteome</keyword>
<dbReference type="InterPro" id="IPR013325">
    <property type="entry name" value="RNA_pol_sigma_r2"/>
</dbReference>
<dbReference type="InterPro" id="IPR000943">
    <property type="entry name" value="RNA_pol_sigma70"/>
</dbReference>
<keyword evidence="6" id="KW-0804">Transcription</keyword>
<protein>
    <recommendedName>
        <fullName evidence="2">RNA polymerase sigma factor SigS</fullName>
    </recommendedName>
</protein>
<dbReference type="SUPFAM" id="SSF88946">
    <property type="entry name" value="Sigma2 domain of RNA polymerase sigma factors"/>
    <property type="match status" value="1"/>
</dbReference>
<dbReference type="GO" id="GO:0016987">
    <property type="term" value="F:sigma factor activity"/>
    <property type="evidence" value="ECO:0007669"/>
    <property type="project" value="UniProtKB-KW"/>
</dbReference>
<evidence type="ECO:0000313" key="10">
    <source>
        <dbReference type="Proteomes" id="UP000187651"/>
    </source>
</evidence>
<dbReference type="PANTHER" id="PTHR30385">
    <property type="entry name" value="SIGMA FACTOR F FLAGELLAR"/>
    <property type="match status" value="1"/>
</dbReference>
<dbReference type="AlphaFoldDB" id="A0A1G9ZKI3"/>
<evidence type="ECO:0000256" key="5">
    <source>
        <dbReference type="ARBA" id="ARBA00023125"/>
    </source>
</evidence>
<evidence type="ECO:0000256" key="4">
    <source>
        <dbReference type="ARBA" id="ARBA00023082"/>
    </source>
</evidence>